<evidence type="ECO:0008006" key="4">
    <source>
        <dbReference type="Google" id="ProtNLM"/>
    </source>
</evidence>
<dbReference type="Proteomes" id="UP001431221">
    <property type="component" value="Unassembled WGS sequence"/>
</dbReference>
<gene>
    <name evidence="2" type="ORF">M0H32_18500</name>
</gene>
<dbReference type="RefSeq" id="WP_248156590.1">
    <property type="nucleotide sequence ID" value="NZ_JALNMJ010000013.1"/>
</dbReference>
<keyword evidence="3" id="KW-1185">Reference proteome</keyword>
<reference evidence="2" key="1">
    <citation type="submission" date="2022-04" db="EMBL/GenBank/DDBJ databases">
        <title>Roseibium sp. CAU 1639 isolated from mud.</title>
        <authorList>
            <person name="Kim W."/>
        </authorList>
    </citation>
    <scope>NUCLEOTIDE SEQUENCE</scope>
    <source>
        <strain evidence="2">CAU 1639</strain>
    </source>
</reference>
<evidence type="ECO:0000256" key="1">
    <source>
        <dbReference type="SAM" id="MobiDB-lite"/>
    </source>
</evidence>
<feature type="region of interest" description="Disordered" evidence="1">
    <location>
        <begin position="1"/>
        <end position="27"/>
    </location>
</feature>
<dbReference type="EMBL" id="JALNMJ010000013">
    <property type="protein sequence ID" value="MCK7614165.1"/>
    <property type="molecule type" value="Genomic_DNA"/>
</dbReference>
<accession>A0ABT0GXJ7</accession>
<evidence type="ECO:0000313" key="2">
    <source>
        <dbReference type="EMBL" id="MCK7614165.1"/>
    </source>
</evidence>
<proteinExistence type="predicted"/>
<sequence>MKAEDLNPMLNAGEPNTQHAASGQPGDQDNEHALIELPFVVVIEGRQYEGSAISLVNAFVTGLAALEIGSNSRIAVFRFPFNGFSVSLPIDVRIETVDRTTGLYKLVFLHPTGPHLPQLRYLLNAFIAGDIVNLDDLMRVPPEKSAKAKAGGGEAAFSLSRLFKRAAGAVFVTAASLGLLAAISYGLQNRLFVHEVPALAIVEPIGLSLQTPEAGQLAYVNAEAAKGEVVFSIQTVRGSVLSVENPCDCEVILTDQGVVGATVFQAAPIAFVSSGTEAPVLKARVPDRLAKMLLNGALAEAKLPDGRSLTMALDDVRQAGQSGDPESIVTLRPETGQLTNADVSSSVAVKVLNRNYVDLKAWATSLWETVKKSVTQA</sequence>
<name>A0ABT0GXJ7_9HYPH</name>
<feature type="compositionally biased region" description="Polar residues" evidence="1">
    <location>
        <begin position="14"/>
        <end position="27"/>
    </location>
</feature>
<organism evidence="2 3">
    <name type="scientific">Roseibium sediminicola</name>
    <dbReference type="NCBI Taxonomy" id="2933272"/>
    <lineage>
        <taxon>Bacteria</taxon>
        <taxon>Pseudomonadati</taxon>
        <taxon>Pseudomonadota</taxon>
        <taxon>Alphaproteobacteria</taxon>
        <taxon>Hyphomicrobiales</taxon>
        <taxon>Stappiaceae</taxon>
        <taxon>Roseibium</taxon>
    </lineage>
</organism>
<protein>
    <recommendedName>
        <fullName evidence="4">HlyD family secretion protein</fullName>
    </recommendedName>
</protein>
<evidence type="ECO:0000313" key="3">
    <source>
        <dbReference type="Proteomes" id="UP001431221"/>
    </source>
</evidence>
<comment type="caution">
    <text evidence="2">The sequence shown here is derived from an EMBL/GenBank/DDBJ whole genome shotgun (WGS) entry which is preliminary data.</text>
</comment>